<dbReference type="EMBL" id="JAUFQC010000027">
    <property type="protein sequence ID" value="MDN3611562.1"/>
    <property type="molecule type" value="Genomic_DNA"/>
</dbReference>
<evidence type="ECO:0000256" key="2">
    <source>
        <dbReference type="ARBA" id="ARBA00011915"/>
    </source>
</evidence>
<dbReference type="EC" id="3.1.2.4" evidence="2"/>
<dbReference type="InterPro" id="IPR032259">
    <property type="entry name" value="HIBYL-CoA-H"/>
</dbReference>
<dbReference type="PANTHER" id="PTHR43176">
    <property type="entry name" value="3-HYDROXYISOBUTYRYL-COA HYDROLASE-RELATED"/>
    <property type="match status" value="1"/>
</dbReference>
<protein>
    <recommendedName>
        <fullName evidence="2">3-hydroxyisobutyryl-CoA hydrolase</fullName>
        <ecNumber evidence="2">3.1.2.4</ecNumber>
    </recommendedName>
</protein>
<accession>A0ABT8BXL5</accession>
<dbReference type="PANTHER" id="PTHR43176:SF3">
    <property type="entry name" value="3-HYDROXYISOBUTYRYL-COA HYDROLASE, MITOCHONDRIAL"/>
    <property type="match status" value="1"/>
</dbReference>
<feature type="domain" description="Enoyl-CoA hydratase/isomerase" evidence="4">
    <location>
        <begin position="20"/>
        <end position="359"/>
    </location>
</feature>
<name>A0ABT8BXL5_9VIBR</name>
<evidence type="ECO:0000313" key="5">
    <source>
        <dbReference type="EMBL" id="MDN3611562.1"/>
    </source>
</evidence>
<evidence type="ECO:0000256" key="3">
    <source>
        <dbReference type="ARBA" id="ARBA00022801"/>
    </source>
</evidence>
<evidence type="ECO:0000256" key="1">
    <source>
        <dbReference type="ARBA" id="ARBA00001709"/>
    </source>
</evidence>
<dbReference type="NCBIfam" id="NF004127">
    <property type="entry name" value="PRK05617.1"/>
    <property type="match status" value="1"/>
</dbReference>
<gene>
    <name evidence="5" type="ORF">QWZ16_18345</name>
</gene>
<organism evidence="5 6">
    <name type="scientific">Vibrio ostreicida</name>
    <dbReference type="NCBI Taxonomy" id="526588"/>
    <lineage>
        <taxon>Bacteria</taxon>
        <taxon>Pseudomonadati</taxon>
        <taxon>Pseudomonadota</taxon>
        <taxon>Gammaproteobacteria</taxon>
        <taxon>Vibrionales</taxon>
        <taxon>Vibrionaceae</taxon>
        <taxon>Vibrio</taxon>
    </lineage>
</organism>
<keyword evidence="3 5" id="KW-0378">Hydrolase</keyword>
<dbReference type="Gene3D" id="3.90.226.10">
    <property type="entry name" value="2-enoyl-CoA Hydratase, Chain A, domain 1"/>
    <property type="match status" value="1"/>
</dbReference>
<keyword evidence="6" id="KW-1185">Reference proteome</keyword>
<comment type="caution">
    <text evidence="5">The sequence shown here is derived from an EMBL/GenBank/DDBJ whole genome shotgun (WGS) entry which is preliminary data.</text>
</comment>
<dbReference type="CDD" id="cd06558">
    <property type="entry name" value="crotonase-like"/>
    <property type="match status" value="1"/>
</dbReference>
<proteinExistence type="predicted"/>
<reference evidence="6" key="1">
    <citation type="journal article" date="2019" name="Int. J. Syst. Evol. Microbiol.">
        <title>The Global Catalogue of Microorganisms (GCM) 10K type strain sequencing project: providing services to taxonomists for standard genome sequencing and annotation.</title>
        <authorList>
            <consortium name="The Broad Institute Genomics Platform"/>
            <consortium name="The Broad Institute Genome Sequencing Center for Infectious Disease"/>
            <person name="Wu L."/>
            <person name="Ma J."/>
        </authorList>
    </citation>
    <scope>NUCLEOTIDE SEQUENCE [LARGE SCALE GENOMIC DNA]</scope>
    <source>
        <strain evidence="6">CECT 7398</strain>
    </source>
</reference>
<evidence type="ECO:0000313" key="6">
    <source>
        <dbReference type="Proteomes" id="UP001238540"/>
    </source>
</evidence>
<dbReference type="Proteomes" id="UP001238540">
    <property type="component" value="Unassembled WGS sequence"/>
</dbReference>
<evidence type="ECO:0000259" key="4">
    <source>
        <dbReference type="Pfam" id="PF16113"/>
    </source>
</evidence>
<dbReference type="GO" id="GO:0016787">
    <property type="term" value="F:hydrolase activity"/>
    <property type="evidence" value="ECO:0007669"/>
    <property type="project" value="UniProtKB-KW"/>
</dbReference>
<sequence>MTETVVFEEFPCRDGQCHIAVATLDNVASLNALTFDMLSLLKDKLEHWQNDERIACILLEGRGDKAFCAGGDVRTMHQVMSSQSQKDIEQFCTTFFKLEYECDYLIHTYRKPIIAWGEGIIMGGGMGLYMGASHKVVTPSSRLAMPEVNIGLYPDVGATWFLNRLKQGVGLFLGMTGAMVNASDAIGIGLSDYMVMPEARSNVIAQLQAQDWANIDDTDNVVTELLVELGEQVNGHRPDAQMLPLMDEIQAACSAPSVSEVSQNILAMQGQSKWLDIAKHNHASGSPLSSHLCFRQIRQYHHLSLAECFRLELNLSVGCGLLGEFCEGVRARLIDKDGEPNWTFNHVDGVDDKVVDTLFRSLWPQHEHPLAKLGQY</sequence>
<dbReference type="Pfam" id="PF16113">
    <property type="entry name" value="ECH_2"/>
    <property type="match status" value="1"/>
</dbReference>
<dbReference type="InterPro" id="IPR029045">
    <property type="entry name" value="ClpP/crotonase-like_dom_sf"/>
</dbReference>
<dbReference type="SUPFAM" id="SSF52096">
    <property type="entry name" value="ClpP/crotonase"/>
    <property type="match status" value="1"/>
</dbReference>
<dbReference type="InterPro" id="IPR045004">
    <property type="entry name" value="ECH_dom"/>
</dbReference>
<dbReference type="RefSeq" id="WP_170882680.1">
    <property type="nucleotide sequence ID" value="NZ_JABEYA020000005.1"/>
</dbReference>
<comment type="catalytic activity">
    <reaction evidence="1">
        <text>3-hydroxy-2-methylpropanoyl-CoA + H2O = 3-hydroxy-2-methylpropanoate + CoA + H(+)</text>
        <dbReference type="Rhea" id="RHEA:20888"/>
        <dbReference type="ChEBI" id="CHEBI:11805"/>
        <dbReference type="ChEBI" id="CHEBI:15377"/>
        <dbReference type="ChEBI" id="CHEBI:15378"/>
        <dbReference type="ChEBI" id="CHEBI:57287"/>
        <dbReference type="ChEBI" id="CHEBI:57340"/>
        <dbReference type="EC" id="3.1.2.4"/>
    </reaction>
</comment>